<dbReference type="CDD" id="cd11304">
    <property type="entry name" value="Cadherin_repeat"/>
    <property type="match status" value="1"/>
</dbReference>
<feature type="region of interest" description="Disordered" evidence="4">
    <location>
        <begin position="1743"/>
        <end position="1780"/>
    </location>
</feature>
<evidence type="ECO:0000256" key="2">
    <source>
        <dbReference type="ARBA" id="ARBA00022737"/>
    </source>
</evidence>
<dbReference type="Gene3D" id="2.60.40.60">
    <property type="entry name" value="Cadherins"/>
    <property type="match status" value="1"/>
</dbReference>
<evidence type="ECO:0000259" key="5">
    <source>
        <dbReference type="PROSITE" id="PS50268"/>
    </source>
</evidence>
<comment type="caution">
    <text evidence="6">The sequence shown here is derived from an EMBL/GenBank/DDBJ whole genome shotgun (WGS) entry which is preliminary data.</text>
</comment>
<gene>
    <name evidence="6" type="ORF">KEC16_06240</name>
</gene>
<dbReference type="InterPro" id="IPR025592">
    <property type="entry name" value="DUF4347"/>
</dbReference>
<keyword evidence="2" id="KW-0677">Repeat</keyword>
<dbReference type="Pfam" id="PF14252">
    <property type="entry name" value="DUF4347"/>
    <property type="match status" value="1"/>
</dbReference>
<keyword evidence="1" id="KW-0732">Signal</keyword>
<reference evidence="6 7" key="1">
    <citation type="submission" date="2021-04" db="EMBL/GenBank/DDBJ databases">
        <title>Magnetospirillum sulfuroxidans sp. nov., a facultative chemolithoautotrophic sulfur-oxidizing alphaproteobacterium isolated from freshwater sediment and proposals for Paramagetospirillum gen. nov., and Magnetospirillaceae fam. nov.</title>
        <authorList>
            <person name="Koziaeva V."/>
            <person name="Geelhoed J.S."/>
            <person name="Sorokin D.Y."/>
            <person name="Grouzdev D.S."/>
        </authorList>
    </citation>
    <scope>NUCLEOTIDE SEQUENCE [LARGE SCALE GENOMIC DNA]</scope>
    <source>
        <strain evidence="6 7">J10</strain>
    </source>
</reference>
<dbReference type="EMBL" id="JAGTUF010000004">
    <property type="protein sequence ID" value="MBR9971305.1"/>
    <property type="molecule type" value="Genomic_DNA"/>
</dbReference>
<evidence type="ECO:0000256" key="4">
    <source>
        <dbReference type="SAM" id="MobiDB-lite"/>
    </source>
</evidence>
<feature type="compositionally biased region" description="Pro residues" evidence="4">
    <location>
        <begin position="1746"/>
        <end position="1780"/>
    </location>
</feature>
<feature type="compositionally biased region" description="Basic residues" evidence="4">
    <location>
        <begin position="1"/>
        <end position="11"/>
    </location>
</feature>
<name>A0ABS5IA51_9PROT</name>
<dbReference type="InterPro" id="IPR013783">
    <property type="entry name" value="Ig-like_fold"/>
</dbReference>
<feature type="region of interest" description="Disordered" evidence="4">
    <location>
        <begin position="53"/>
        <end position="72"/>
    </location>
</feature>
<dbReference type="InterPro" id="IPR006644">
    <property type="entry name" value="Cadg"/>
</dbReference>
<dbReference type="Pfam" id="PF16184">
    <property type="entry name" value="Cadherin_3"/>
    <property type="match status" value="4"/>
</dbReference>
<dbReference type="PANTHER" id="PTHR45739">
    <property type="entry name" value="MATRIX PROTEIN, PUTATIVE-RELATED"/>
    <property type="match status" value="1"/>
</dbReference>
<accession>A0ABS5IA51</accession>
<dbReference type="SMART" id="SM00736">
    <property type="entry name" value="CADG"/>
    <property type="match status" value="1"/>
</dbReference>
<dbReference type="InterPro" id="IPR039005">
    <property type="entry name" value="CSPG_rpt"/>
</dbReference>
<organism evidence="6 7">
    <name type="scientific">Magnetospirillum sulfuroxidans</name>
    <dbReference type="NCBI Taxonomy" id="611300"/>
    <lineage>
        <taxon>Bacteria</taxon>
        <taxon>Pseudomonadati</taxon>
        <taxon>Pseudomonadota</taxon>
        <taxon>Alphaproteobacteria</taxon>
        <taxon>Rhodospirillales</taxon>
        <taxon>Rhodospirillaceae</taxon>
        <taxon>Magnetospirillum</taxon>
    </lineage>
</organism>
<protein>
    <submittedName>
        <fullName evidence="6">DUF4347 domain-containing protein</fullName>
    </submittedName>
</protein>
<dbReference type="SMART" id="SM00112">
    <property type="entry name" value="CA"/>
    <property type="match status" value="1"/>
</dbReference>
<dbReference type="PANTHER" id="PTHR45739:SF8">
    <property type="entry name" value="FRAS1-RELATED EXTRACELLULAR MATRIX PROTEIN 1"/>
    <property type="match status" value="1"/>
</dbReference>
<dbReference type="Proteomes" id="UP000680714">
    <property type="component" value="Unassembled WGS sequence"/>
</dbReference>
<feature type="region of interest" description="Disordered" evidence="4">
    <location>
        <begin position="1"/>
        <end position="24"/>
    </location>
</feature>
<proteinExistence type="predicted"/>
<dbReference type="Gene3D" id="2.60.40.10">
    <property type="entry name" value="Immunoglobulins"/>
    <property type="match status" value="1"/>
</dbReference>
<dbReference type="InterPro" id="IPR051561">
    <property type="entry name" value="FRAS1_ECM"/>
</dbReference>
<dbReference type="PROSITE" id="PS50268">
    <property type="entry name" value="CADHERIN_2"/>
    <property type="match status" value="1"/>
</dbReference>
<evidence type="ECO:0000256" key="1">
    <source>
        <dbReference type="ARBA" id="ARBA00022729"/>
    </source>
</evidence>
<dbReference type="InterPro" id="IPR015919">
    <property type="entry name" value="Cadherin-like_sf"/>
</dbReference>
<keyword evidence="7" id="KW-1185">Reference proteome</keyword>
<evidence type="ECO:0000313" key="7">
    <source>
        <dbReference type="Proteomes" id="UP000680714"/>
    </source>
</evidence>
<dbReference type="SUPFAM" id="SSF49313">
    <property type="entry name" value="Cadherin-like"/>
    <property type="match status" value="2"/>
</dbReference>
<feature type="domain" description="Cadherin" evidence="5">
    <location>
        <begin position="575"/>
        <end position="675"/>
    </location>
</feature>
<evidence type="ECO:0000256" key="3">
    <source>
        <dbReference type="ARBA" id="ARBA00023180"/>
    </source>
</evidence>
<keyword evidence="3" id="KW-0325">Glycoprotein</keyword>
<sequence>MAHRQNSRRHSGRAENTHETAKRRPAIGIMALEPRMMFDGAAVVTAIDATTDTDTHDSQHATDANTPDVDNSGVDTPVAIATAAAQPPVREVVFVDSGVTDYQTLVDAARSDVTVVVLDAGSDGLQQISDWLSAHAAETPEGGWSAFHFIGHGEAGTVHLGTTVLNDASLTADGQILADIGSALNADGDILLYGCDIAKGETGQNFIANLAVVTGADIVASDDVTGSAALGGDWTLEAATGAIETASFLREGAAYDGYDRALADYTIDFDSGSVVSGNIEVTVDTRTLVINGSNVALSIEDYNGDGNQSAYVLESNAESSVSVYFSDNAKFDLDGISFIQAIVKAVTWPYSDGNTYTSVNFKIVITPYDGATAKTAYEYTPTVGEYAGAGAVTLDKTISEADLGSSFNGITKFVVQMVNATSNPGAAVGSISCFMGCIDNILLTNVGTVADITAPTVSSVTLPSNSTYKTGDNLDFTVKFDEAVTITGTPRIAITLDTGGTVYADYQSGTGTTDVVFRYTVASGNVDTTGISVGALGLNSGTIKDAAGNVADLTAFSPGSTANVKIDAVAPVFTNNSGGTSVSVNAAENQSAVTTVTTTDATAVTYAITGGADAAKFGLSSGVLTFASPPNYESPTDGGADNIYVVQVTATDAAGNTSVQTLSVTVTDVNESPSVATNTGLSVNQGSTGTITTTQLNEGDVDDAGAGLTYTVTTATTHGSLWIDADGSGTINGAEAALGAGGTFTQQDIIDGKVKYLHDNGVDGADSFGFSLADGGENGATPVTGQTFSFTITQAPAVDLNGGGAGSGNAVSYTENGSAVSLVDATATLTDGDSANMSGATIQITNAQTGDALSLNGYANGATFNGITITYTSASLITLSGSGTAADYLTLIKAAQFVNSSELDNTTTRSVAVTVTDSESHAGTAATASVAVTAVNDAPSLSGNMTLAAVNEDTTNPAGATIASLALGLYSDPDSASQTSPGGLAIIGNSANASTQGEWQYSTDGATWYTIATVGDDATALALSATTSLRFVPVADYNGTPPALSVRALDASYGAGWTSGATRVTVNTSAPGGSTAIDATARSVGTSITAVNDAPVLAANTGLTVAEGSTNTVIENNPNLRVDDVEQSAANRTFTVETAPANGTLYKNGVALSAHDTFTQADIDSSLITYSHNGGETISDSFTFTVSDGAGGSIPATTFAITVTPVNDAPSVATNTGLTVSKGTATAITTTQLNEGDPDDAGTGLTYTVTTAATHGSVWIDADGSGTINGAEAALGVGGSFTQQDIIDGKVKYLHDNGVDGADSFVFTLADGGENGAAAVTNQTFNFTIVMAPETDLNGGSAGTGNTVTYTENGSAVSLVDAAATLTDGDSANMSGATIQITAGGEAGDALSLNGYANGATFNGITITYTSASLITLSGPGTAADYLTLIKAAQFSSTSDQNAADRTVTVIVTDSESHAGPAASATVAVTAINDAPTGSVTAANPGFTENGAAQALFSAATLNTVETGQNFASAIITVGNLADGSAEKLVVGTTQISLTAGASGTTSNGIAYTVAVTGSTATVTLTKADTAANWQGFLTGVKYENTSDNPTTTGGRTVTLVSVTDAGGTANGGVATTAIGTASTVTLTAVNDSPGMTTGPGNVQNGNTLIITSAILNETDPDDSGAGVTYTLTAAPTGGTLSKNGVVLANGDSFTQADIDAGLISFTPSGIGTANFSVSLADGGADGSTPATGTVSISVTAADVPTPAPAPAPPAPPAPPPPEPAPLPPEPPPVVVAPPPPPTIQPAPIVIAEAPTLTKVSPAGGFAVAVMSNTSSSLGDGLAVNRGMQDTAVAIGGRTVIGIPVDAFAHSDPNAVVQLAATQADGKPLPPWVAFDPKTGKFTIQPPAGAKGVFNIRVVARDDQGREAITTFKVVVGNAQTGDASDALDRDGNPIKDSKQAFAGKPGLMAQMKTSTLAGRLAAGKTVLMEAARAAART</sequence>
<feature type="compositionally biased region" description="Basic and acidic residues" evidence="4">
    <location>
        <begin position="12"/>
        <end position="22"/>
    </location>
</feature>
<evidence type="ECO:0000313" key="6">
    <source>
        <dbReference type="EMBL" id="MBR9971305.1"/>
    </source>
</evidence>
<dbReference type="PROSITE" id="PS51854">
    <property type="entry name" value="CSPG"/>
    <property type="match status" value="4"/>
</dbReference>
<dbReference type="RefSeq" id="WP_211546955.1">
    <property type="nucleotide sequence ID" value="NZ_JAGTUF010000004.1"/>
</dbReference>
<dbReference type="InterPro" id="IPR002126">
    <property type="entry name" value="Cadherin-like_dom"/>
</dbReference>